<sequence length="36" mass="4010">MKRWSFEKFLDGLGGWLVVAVLLSLCACAQVLLERG</sequence>
<evidence type="ECO:0000313" key="3">
    <source>
        <dbReference type="Proteomes" id="UP000002620"/>
    </source>
</evidence>
<dbReference type="Proteomes" id="UP000002620">
    <property type="component" value="Chromosome"/>
</dbReference>
<gene>
    <name evidence="2" type="ordered locus">Adeg_0016</name>
</gene>
<keyword evidence="3" id="KW-1185">Reference proteome</keyword>
<dbReference type="PROSITE" id="PS51257">
    <property type="entry name" value="PROKAR_LIPOPROTEIN"/>
    <property type="match status" value="1"/>
</dbReference>
<evidence type="ECO:0000313" key="2">
    <source>
        <dbReference type="EMBL" id="ACX51193.1"/>
    </source>
</evidence>
<keyword evidence="1" id="KW-0812">Transmembrane</keyword>
<dbReference type="STRING" id="429009.Adeg_0016"/>
<protein>
    <submittedName>
        <fullName evidence="2">Uncharacterized protein</fullName>
    </submittedName>
</protein>
<evidence type="ECO:0000256" key="1">
    <source>
        <dbReference type="SAM" id="Phobius"/>
    </source>
</evidence>
<organism evidence="2 3">
    <name type="scientific">Ammonifex degensii (strain DSM 10501 / KC4)</name>
    <dbReference type="NCBI Taxonomy" id="429009"/>
    <lineage>
        <taxon>Bacteria</taxon>
        <taxon>Bacillati</taxon>
        <taxon>Bacillota</taxon>
        <taxon>Clostridia</taxon>
        <taxon>Thermoanaerobacterales</taxon>
        <taxon>Thermoanaerobacteraceae</taxon>
        <taxon>Ammonifex</taxon>
    </lineage>
</organism>
<dbReference type="AlphaFoldDB" id="C9RA84"/>
<reference evidence="2 3" key="1">
    <citation type="submission" date="2009-10" db="EMBL/GenBank/DDBJ databases">
        <title>Complete sequence of chromosome of Ammonifex degensii KC4.</title>
        <authorList>
            <consortium name="US DOE Joint Genome Institute"/>
            <person name="Kerfeld C."/>
            <person name="Goodner B."/>
            <person name="Huber H."/>
            <person name="Stetter K."/>
            <person name="Lucas S."/>
            <person name="Copeland A."/>
            <person name="Lapidus A."/>
            <person name="Glavina del Rio T."/>
            <person name="Dalin E."/>
            <person name="Tice H."/>
            <person name="Bruce D."/>
            <person name="Goodwin L."/>
            <person name="Pitluck S."/>
            <person name="Saunders E."/>
            <person name="Brettin T."/>
            <person name="Detter J.C."/>
            <person name="Han C."/>
            <person name="Larimer F."/>
            <person name="Land M."/>
            <person name="Hauser L."/>
            <person name="Kyrpides N."/>
            <person name="Ovchinnikova G."/>
            <person name="Richardson P."/>
        </authorList>
    </citation>
    <scope>NUCLEOTIDE SEQUENCE [LARGE SCALE GENOMIC DNA]</scope>
    <source>
        <strain evidence="3">DSM 10501 / KC4</strain>
    </source>
</reference>
<keyword evidence="1" id="KW-0472">Membrane</keyword>
<dbReference type="HOGENOM" id="CLU_3354164_0_0_9"/>
<keyword evidence="1" id="KW-1133">Transmembrane helix</keyword>
<dbReference type="KEGG" id="adg:Adeg_0016"/>
<feature type="transmembrane region" description="Helical" evidence="1">
    <location>
        <begin position="12"/>
        <end position="33"/>
    </location>
</feature>
<dbReference type="EMBL" id="CP001785">
    <property type="protein sequence ID" value="ACX51193.1"/>
    <property type="molecule type" value="Genomic_DNA"/>
</dbReference>
<accession>C9RA84</accession>
<proteinExistence type="predicted"/>
<name>C9RA84_AMMDK</name>